<accession>A0AAU9SU33</accession>
<dbReference type="GO" id="GO:0009651">
    <property type="term" value="P:response to salt stress"/>
    <property type="evidence" value="ECO:0007669"/>
    <property type="project" value="TreeGrafter"/>
</dbReference>
<dbReference type="Pfam" id="PF00191">
    <property type="entry name" value="Annexin"/>
    <property type="match status" value="2"/>
</dbReference>
<protein>
    <recommendedName>
        <fullName evidence="5">Annexin</fullName>
    </recommendedName>
</protein>
<dbReference type="PANTHER" id="PTHR10502:SF193">
    <property type="entry name" value="ANNEXIN D8"/>
    <property type="match status" value="1"/>
</dbReference>
<dbReference type="InterPro" id="IPR018252">
    <property type="entry name" value="Annexin_repeat_CS"/>
</dbReference>
<evidence type="ECO:0000256" key="1">
    <source>
        <dbReference type="ARBA" id="ARBA00022737"/>
    </source>
</evidence>
<dbReference type="GO" id="GO:0001786">
    <property type="term" value="F:phosphatidylserine binding"/>
    <property type="evidence" value="ECO:0007669"/>
    <property type="project" value="TreeGrafter"/>
</dbReference>
<dbReference type="GO" id="GO:0009414">
    <property type="term" value="P:response to water deprivation"/>
    <property type="evidence" value="ECO:0007669"/>
    <property type="project" value="TreeGrafter"/>
</dbReference>
<dbReference type="GO" id="GO:0005544">
    <property type="term" value="F:calcium-dependent phospholipid binding"/>
    <property type="evidence" value="ECO:0007669"/>
    <property type="project" value="InterPro"/>
</dbReference>
<dbReference type="InterPro" id="IPR037104">
    <property type="entry name" value="Annexin_sf"/>
</dbReference>
<name>A0AAU9SU33_THLAR</name>
<evidence type="ECO:0000313" key="3">
    <source>
        <dbReference type="EMBL" id="CAH2070871.1"/>
    </source>
</evidence>
<reference evidence="3 4" key="1">
    <citation type="submission" date="2022-03" db="EMBL/GenBank/DDBJ databases">
        <authorList>
            <person name="Nunn A."/>
            <person name="Chopra R."/>
            <person name="Nunn A."/>
            <person name="Contreras Garrido A."/>
        </authorList>
    </citation>
    <scope>NUCLEOTIDE SEQUENCE [LARGE SCALE GENOMIC DNA]</scope>
</reference>
<dbReference type="EMBL" id="OU466862">
    <property type="protein sequence ID" value="CAH2070871.1"/>
    <property type="molecule type" value="Genomic_DNA"/>
</dbReference>
<dbReference type="Gene3D" id="1.10.220.10">
    <property type="entry name" value="Annexin"/>
    <property type="match status" value="2"/>
</dbReference>
<keyword evidence="4" id="KW-1185">Reference proteome</keyword>
<dbReference type="GO" id="GO:0009409">
    <property type="term" value="P:response to cold"/>
    <property type="evidence" value="ECO:0007669"/>
    <property type="project" value="TreeGrafter"/>
</dbReference>
<keyword evidence="2" id="KW-0041">Annexin</keyword>
<evidence type="ECO:0008006" key="5">
    <source>
        <dbReference type="Google" id="ProtNLM"/>
    </source>
</evidence>
<dbReference type="PANTHER" id="PTHR10502">
    <property type="entry name" value="ANNEXIN"/>
    <property type="match status" value="1"/>
</dbReference>
<dbReference type="GO" id="GO:0005509">
    <property type="term" value="F:calcium ion binding"/>
    <property type="evidence" value="ECO:0007669"/>
    <property type="project" value="InterPro"/>
</dbReference>
<proteinExistence type="predicted"/>
<sequence length="131" mass="14879">AVDHEETIRVLSRRSRVQHSAIFNRYKDIYGRSITKDLLNHPTNDYLSALRAAIRCIKNPNLHHTKVLHNAINTVGTDEDALTCVIVTRTKKDLKTISELYLKRNNASLDQALAKETLGDYKTFLLALLGH</sequence>
<dbReference type="PROSITE" id="PS51897">
    <property type="entry name" value="ANNEXIN_2"/>
    <property type="match status" value="2"/>
</dbReference>
<evidence type="ECO:0000313" key="4">
    <source>
        <dbReference type="Proteomes" id="UP000836841"/>
    </source>
</evidence>
<evidence type="ECO:0000256" key="2">
    <source>
        <dbReference type="ARBA" id="ARBA00023216"/>
    </source>
</evidence>
<dbReference type="InterPro" id="IPR018502">
    <property type="entry name" value="Annexin_repeat"/>
</dbReference>
<dbReference type="PROSITE" id="PS00223">
    <property type="entry name" value="ANNEXIN_1"/>
    <property type="match status" value="1"/>
</dbReference>
<gene>
    <name evidence="3" type="ORF">TAV2_LOCUS20373</name>
</gene>
<dbReference type="GO" id="GO:0005737">
    <property type="term" value="C:cytoplasm"/>
    <property type="evidence" value="ECO:0007669"/>
    <property type="project" value="TreeGrafter"/>
</dbReference>
<organism evidence="3 4">
    <name type="scientific">Thlaspi arvense</name>
    <name type="common">Field penny-cress</name>
    <dbReference type="NCBI Taxonomy" id="13288"/>
    <lineage>
        <taxon>Eukaryota</taxon>
        <taxon>Viridiplantae</taxon>
        <taxon>Streptophyta</taxon>
        <taxon>Embryophyta</taxon>
        <taxon>Tracheophyta</taxon>
        <taxon>Spermatophyta</taxon>
        <taxon>Magnoliopsida</taxon>
        <taxon>eudicotyledons</taxon>
        <taxon>Gunneridae</taxon>
        <taxon>Pentapetalae</taxon>
        <taxon>rosids</taxon>
        <taxon>malvids</taxon>
        <taxon>Brassicales</taxon>
        <taxon>Brassicaceae</taxon>
        <taxon>Thlaspideae</taxon>
        <taxon>Thlaspi</taxon>
    </lineage>
</organism>
<dbReference type="Proteomes" id="UP000836841">
    <property type="component" value="Chromosome 6"/>
</dbReference>
<feature type="non-terminal residue" evidence="3">
    <location>
        <position position="131"/>
    </location>
</feature>
<dbReference type="GO" id="GO:0009408">
    <property type="term" value="P:response to heat"/>
    <property type="evidence" value="ECO:0007669"/>
    <property type="project" value="TreeGrafter"/>
</dbReference>
<dbReference type="GO" id="GO:0005886">
    <property type="term" value="C:plasma membrane"/>
    <property type="evidence" value="ECO:0007669"/>
    <property type="project" value="TreeGrafter"/>
</dbReference>
<dbReference type="SMART" id="SM00335">
    <property type="entry name" value="ANX"/>
    <property type="match status" value="2"/>
</dbReference>
<dbReference type="FunFam" id="1.10.220.10:FF:000001">
    <property type="entry name" value="Annexin"/>
    <property type="match status" value="1"/>
</dbReference>
<keyword evidence="1" id="KW-0677">Repeat</keyword>
<dbReference type="SUPFAM" id="SSF47874">
    <property type="entry name" value="Annexin"/>
    <property type="match status" value="1"/>
</dbReference>
<dbReference type="AlphaFoldDB" id="A0AAU9SU33"/>